<dbReference type="CDD" id="cd02016">
    <property type="entry name" value="TPP_E1_OGDC_like"/>
    <property type="match status" value="1"/>
</dbReference>
<evidence type="ECO:0000256" key="3">
    <source>
        <dbReference type="ARBA" id="ARBA00004173"/>
    </source>
</evidence>
<organism evidence="18 19">
    <name type="scientific">Prymnesium parvum</name>
    <name type="common">Toxic golden alga</name>
    <dbReference type="NCBI Taxonomy" id="97485"/>
    <lineage>
        <taxon>Eukaryota</taxon>
        <taxon>Haptista</taxon>
        <taxon>Haptophyta</taxon>
        <taxon>Prymnesiophyceae</taxon>
        <taxon>Prymnesiales</taxon>
        <taxon>Prymnesiaceae</taxon>
        <taxon>Prymnesium</taxon>
    </lineage>
</organism>
<dbReference type="GO" id="GO:0006099">
    <property type="term" value="P:tricarboxylic acid cycle"/>
    <property type="evidence" value="ECO:0007669"/>
    <property type="project" value="TreeGrafter"/>
</dbReference>
<dbReference type="FunFam" id="3.40.50.970:FF:000002">
    <property type="entry name" value="2-oxoglutarate dehydrogenase, E1 component"/>
    <property type="match status" value="1"/>
</dbReference>
<feature type="domain" description="Transketolase-like pyrimidine-binding" evidence="17">
    <location>
        <begin position="754"/>
        <end position="965"/>
    </location>
</feature>
<dbReference type="GO" id="GO:0004591">
    <property type="term" value="F:oxoglutarate dehydrogenase (succinyl-transferring) activity"/>
    <property type="evidence" value="ECO:0007669"/>
    <property type="project" value="UniProtKB-EC"/>
</dbReference>
<keyword evidence="9" id="KW-0560">Oxidoreductase</keyword>
<evidence type="ECO:0000256" key="13">
    <source>
        <dbReference type="ARBA" id="ARBA00040267"/>
    </source>
</evidence>
<evidence type="ECO:0000256" key="11">
    <source>
        <dbReference type="ARBA" id="ARBA00023128"/>
    </source>
</evidence>
<dbReference type="Gene3D" id="1.10.287.1150">
    <property type="entry name" value="TPP helical domain"/>
    <property type="match status" value="1"/>
</dbReference>
<dbReference type="Pfam" id="PF16870">
    <property type="entry name" value="OxoGdeHyase_C"/>
    <property type="match status" value="1"/>
</dbReference>
<sequence>MPPLALRPALSRLSLRPLTRQPTLFSRALSSKPDAPPPPHPFESFLSGSSAGYIEDMYAAWQQSPESVHKSWQSVFARMDAGAKPGQSFIPPPNINAGATLKASAVPSGAVEMSNQPDQVRVMQLIQAYQVRGHNVANLDPLGLYDADLDGGTPPDLLIENYGFTEADLDKEFAIHNHLSGGFLGESSEPMKLRDIISRLQQIYTGTVGVEYMHIWNHEQVNWMREQIETPYQIEFTPAEKKRMLDRLSWSDHFEAFLATKYSTSKRFGLEGCESLIVGMKELMDASSDLGVENIVMGMPHRGRLNVLANVVRKPLEHIFSEFQERFPPPFPIAPPLRADPYAKHLAREHRSTLHVTAYQHHEMTFPQQHPYPPPSSQPRACAPLSRAHPTPPHQALPPRHTTTISFALHLSPRTHTKQVSHSLRLNLTKPATLAAQGIQTNTDFNDDFSGSGDVKYHLGMSYTRPTLSGKTLHMSLVANPSHLEAVNPVVEGKTRAKQHYSGDHTRDRSMAVLLHGDAAFSGQGVVFETMGLSDLHDYSTGGTVHIVVNNQIGFTTDPYSSRSSPYCTDVAKAIQAPIFHVNGDDVEAVARVCRLAAMWRQRFHRDVVIDIVCYRKYGHNELDQPMFTQPMMYTAIAKQKSILAQYTEKLIAEGVVTADDAKNLSSMVNKELEKSLEASRTFKPQKGDWLSSNWSGLLPPNVEAKMLTTGVDPEILTKVGTAITNLPEGFTAHRMIAKIYGARAEMIKTGKGIDWAVAEQLAWGTLMLEGNHVRISGQDVERGTFSHRHAVLHDQKKFGDKYRPLANIDSAQAEFSACNSSLSEFGVLGFELGFSLENPRSLIMWEAQFGDFANTAQCMIDQFICCGEQKWLRQSGLVMLLPHGFEGQGPEHSSARLERFLQLCDDDEDVFPDTSGRQSRIQFANWQIVNITTPANYFHVLRRQVLREFRKPLVVMSPKSLLRHRLVKSDIEEFASGTRFQRYLPDVTTELTSDDKVRKLILCSGKVYYDLLAAREAKEINDIAIARVEQISPFPSDMVQKDIVKYPNAEVVWCQEEPKNAGAWSYARPRIVTASRSVRPVQPVYVGRGPSAAASTGSANQSAKELQKFLDEAFA</sequence>
<dbReference type="PIRSF" id="PIRSF000157">
    <property type="entry name" value="Oxoglu_dh_E1"/>
    <property type="match status" value="1"/>
</dbReference>
<evidence type="ECO:0000256" key="7">
    <source>
        <dbReference type="ARBA" id="ARBA00022842"/>
    </source>
</evidence>
<dbReference type="InterPro" id="IPR011603">
    <property type="entry name" value="2oxoglutarate_DH_E1"/>
</dbReference>
<evidence type="ECO:0000256" key="12">
    <source>
        <dbReference type="ARBA" id="ARBA00037426"/>
    </source>
</evidence>
<keyword evidence="19" id="KW-1185">Reference proteome</keyword>
<evidence type="ECO:0000256" key="9">
    <source>
        <dbReference type="ARBA" id="ARBA00023002"/>
    </source>
</evidence>
<dbReference type="GO" id="GO:0005739">
    <property type="term" value="C:mitochondrion"/>
    <property type="evidence" value="ECO:0007669"/>
    <property type="project" value="UniProtKB-SubCell"/>
</dbReference>
<dbReference type="InterPro" id="IPR032106">
    <property type="entry name" value="2-oxogl_dehyd_N"/>
</dbReference>
<reference evidence="18 19" key="1">
    <citation type="journal article" date="2024" name="Science">
        <title>Giant polyketide synthase enzymes in the biosynthesis of giant marine polyether toxins.</title>
        <authorList>
            <person name="Fallon T.R."/>
            <person name="Shende V.V."/>
            <person name="Wierzbicki I.H."/>
            <person name="Pendleton A.L."/>
            <person name="Watervoot N.F."/>
            <person name="Auber R.P."/>
            <person name="Gonzalez D.J."/>
            <person name="Wisecaver J.H."/>
            <person name="Moore B.S."/>
        </authorList>
    </citation>
    <scope>NUCLEOTIDE SEQUENCE [LARGE SCALE GENOMIC DNA]</scope>
    <source>
        <strain evidence="18 19">12B1</strain>
    </source>
</reference>
<dbReference type="InterPro" id="IPR001017">
    <property type="entry name" value="DH_E1"/>
</dbReference>
<dbReference type="GO" id="GO:0030976">
    <property type="term" value="F:thiamine pyrophosphate binding"/>
    <property type="evidence" value="ECO:0007669"/>
    <property type="project" value="InterPro"/>
</dbReference>
<evidence type="ECO:0000256" key="10">
    <source>
        <dbReference type="ARBA" id="ARBA00023052"/>
    </source>
</evidence>
<keyword evidence="11" id="KW-0496">Mitochondrion</keyword>
<accession>A0AB34J521</accession>
<keyword evidence="7" id="KW-0460">Magnesium</keyword>
<comment type="similarity">
    <text evidence="4">Belongs to the alpha-ketoglutarate dehydrogenase family.</text>
</comment>
<comment type="caution">
    <text evidence="18">The sequence shown here is derived from an EMBL/GenBank/DDBJ whole genome shotgun (WGS) entry which is preliminary data.</text>
</comment>
<name>A0AB34J521_PRYPA</name>
<evidence type="ECO:0000313" key="19">
    <source>
        <dbReference type="Proteomes" id="UP001515480"/>
    </source>
</evidence>
<comment type="subcellular location">
    <subcellularLocation>
        <location evidence="3">Mitochondrion</location>
    </subcellularLocation>
</comment>
<evidence type="ECO:0000256" key="15">
    <source>
        <dbReference type="ARBA" id="ARBA00051911"/>
    </source>
</evidence>
<feature type="region of interest" description="Disordered" evidence="16">
    <location>
        <begin position="367"/>
        <end position="397"/>
    </location>
</feature>
<evidence type="ECO:0000256" key="2">
    <source>
        <dbReference type="ARBA" id="ARBA00001964"/>
    </source>
</evidence>
<dbReference type="PANTHER" id="PTHR23152">
    <property type="entry name" value="2-OXOGLUTARATE DEHYDROGENASE"/>
    <property type="match status" value="1"/>
</dbReference>
<dbReference type="SMART" id="SM00861">
    <property type="entry name" value="Transket_pyr"/>
    <property type="match status" value="1"/>
</dbReference>
<dbReference type="Pfam" id="PF00676">
    <property type="entry name" value="E1_dh"/>
    <property type="match status" value="1"/>
</dbReference>
<dbReference type="InterPro" id="IPR031717">
    <property type="entry name" value="ODO-1/KGD_C"/>
</dbReference>
<comment type="cofactor">
    <cofactor evidence="1">
        <name>Mg(2+)</name>
        <dbReference type="ChEBI" id="CHEBI:18420"/>
    </cofactor>
</comment>
<evidence type="ECO:0000259" key="17">
    <source>
        <dbReference type="SMART" id="SM00861"/>
    </source>
</evidence>
<dbReference type="NCBIfam" id="TIGR00239">
    <property type="entry name" value="2oxo_dh_E1"/>
    <property type="match status" value="1"/>
</dbReference>
<evidence type="ECO:0000256" key="4">
    <source>
        <dbReference type="ARBA" id="ARBA00006936"/>
    </source>
</evidence>
<protein>
    <recommendedName>
        <fullName evidence="13">2-oxoglutarate dehydrogenase, mitochondrial</fullName>
        <ecNumber evidence="5">1.2.4.2</ecNumber>
    </recommendedName>
    <alternativeName>
        <fullName evidence="14">2-oxoglutarate dehydrogenase complex component E1</fullName>
    </alternativeName>
</protein>
<dbReference type="InterPro" id="IPR005475">
    <property type="entry name" value="Transketolase-like_Pyr-bd"/>
</dbReference>
<gene>
    <name evidence="18" type="ORF">AB1Y20_005154</name>
</gene>
<proteinExistence type="inferred from homology"/>
<dbReference type="GO" id="GO:0045252">
    <property type="term" value="C:oxoglutarate dehydrogenase complex"/>
    <property type="evidence" value="ECO:0007669"/>
    <property type="project" value="TreeGrafter"/>
</dbReference>
<dbReference type="SUPFAM" id="SSF52518">
    <property type="entry name" value="Thiamin diphosphate-binding fold (THDP-binding)"/>
    <property type="match status" value="3"/>
</dbReference>
<comment type="cofactor">
    <cofactor evidence="2">
        <name>thiamine diphosphate</name>
        <dbReference type="ChEBI" id="CHEBI:58937"/>
    </cofactor>
</comment>
<keyword evidence="6" id="KW-0479">Metal-binding</keyword>
<dbReference type="GO" id="GO:0046872">
    <property type="term" value="F:metal ion binding"/>
    <property type="evidence" value="ECO:0007669"/>
    <property type="project" value="UniProtKB-KW"/>
</dbReference>
<dbReference type="Pfam" id="PF16078">
    <property type="entry name" value="2-oxogl_dehyd_N"/>
    <property type="match status" value="1"/>
</dbReference>
<evidence type="ECO:0000256" key="5">
    <source>
        <dbReference type="ARBA" id="ARBA00012280"/>
    </source>
</evidence>
<dbReference type="NCBIfam" id="NF006914">
    <property type="entry name" value="PRK09404.1"/>
    <property type="match status" value="1"/>
</dbReference>
<evidence type="ECO:0000256" key="6">
    <source>
        <dbReference type="ARBA" id="ARBA00022723"/>
    </source>
</evidence>
<comment type="function">
    <text evidence="12">The 2-oxoglutarate dehydrogenase complex catalyzes the overall conversion of 2-oxoglutarate to succinyl-CoA and CO(2). It contains multiple copies of three enzymatic components: 2-oxoglutarate dehydrogenase (E1), dihydrolipoamide succinyltransferase (E2) and lipoamide dehydrogenase (E3).</text>
</comment>
<dbReference type="Pfam" id="PF02779">
    <property type="entry name" value="Transket_pyr"/>
    <property type="match status" value="1"/>
</dbReference>
<dbReference type="AlphaFoldDB" id="A0AB34J521"/>
<dbReference type="InterPro" id="IPR029061">
    <property type="entry name" value="THDP-binding"/>
</dbReference>
<dbReference type="Gene3D" id="3.40.50.970">
    <property type="match status" value="2"/>
</dbReference>
<keyword evidence="10" id="KW-0786">Thiamine pyrophosphate</keyword>
<dbReference type="EC" id="1.2.4.2" evidence="5"/>
<evidence type="ECO:0000256" key="1">
    <source>
        <dbReference type="ARBA" id="ARBA00001946"/>
    </source>
</evidence>
<dbReference type="Gene3D" id="3.40.50.11610">
    <property type="entry name" value="Multifunctional 2-oxoglutarate metabolism enzyme, C-terminal domain"/>
    <property type="match status" value="1"/>
</dbReference>
<evidence type="ECO:0000256" key="16">
    <source>
        <dbReference type="SAM" id="MobiDB-lite"/>
    </source>
</evidence>
<comment type="catalytic activity">
    <reaction evidence="15">
        <text>N(6)-[(R)-lipoyl]-L-lysyl-[protein] + 2-oxoglutarate + H(+) = N(6)-[(R)-S(8)-succinyldihydrolipoyl]-L-lysyl-[protein] + CO2</text>
        <dbReference type="Rhea" id="RHEA:12188"/>
        <dbReference type="Rhea" id="RHEA-COMP:10474"/>
        <dbReference type="Rhea" id="RHEA-COMP:20092"/>
        <dbReference type="ChEBI" id="CHEBI:15378"/>
        <dbReference type="ChEBI" id="CHEBI:16526"/>
        <dbReference type="ChEBI" id="CHEBI:16810"/>
        <dbReference type="ChEBI" id="CHEBI:83099"/>
        <dbReference type="ChEBI" id="CHEBI:83120"/>
        <dbReference type="EC" id="1.2.4.2"/>
    </reaction>
</comment>
<dbReference type="FunFam" id="3.40.50.12470:FF:000003">
    <property type="entry name" value="2-oxoglutarate dehydrogenase E1 component"/>
    <property type="match status" value="1"/>
</dbReference>
<keyword evidence="8" id="KW-0809">Transit peptide</keyword>
<dbReference type="PANTHER" id="PTHR23152:SF4">
    <property type="entry name" value="2-OXOADIPATE DEHYDROGENASE COMPLEX COMPONENT E1"/>
    <property type="match status" value="1"/>
</dbReference>
<dbReference type="EMBL" id="JBGBPQ010000013">
    <property type="protein sequence ID" value="KAL1511870.1"/>
    <property type="molecule type" value="Genomic_DNA"/>
</dbReference>
<dbReference type="Gene3D" id="3.40.50.12470">
    <property type="match status" value="1"/>
</dbReference>
<dbReference type="InterPro" id="IPR042179">
    <property type="entry name" value="KGD_C_sf"/>
</dbReference>
<evidence type="ECO:0000256" key="14">
    <source>
        <dbReference type="ARBA" id="ARBA00042984"/>
    </source>
</evidence>
<evidence type="ECO:0000256" key="8">
    <source>
        <dbReference type="ARBA" id="ARBA00022946"/>
    </source>
</evidence>
<dbReference type="Proteomes" id="UP001515480">
    <property type="component" value="Unassembled WGS sequence"/>
</dbReference>
<evidence type="ECO:0000313" key="18">
    <source>
        <dbReference type="EMBL" id="KAL1511870.1"/>
    </source>
</evidence>